<dbReference type="EnsemblMetazoa" id="Aqu2.1.26362_001">
    <property type="protein sequence ID" value="Aqu2.1.26362_001"/>
    <property type="gene ID" value="Aqu2.1.26362"/>
</dbReference>
<reference evidence="1" key="1">
    <citation type="submission" date="2017-05" db="UniProtKB">
        <authorList>
            <consortium name="EnsemblMetazoa"/>
        </authorList>
    </citation>
    <scope>IDENTIFICATION</scope>
</reference>
<name>A0A1X7UF04_AMPQE</name>
<protein>
    <recommendedName>
        <fullName evidence="2">Core-binding (CB) domain-containing protein</fullName>
    </recommendedName>
</protein>
<sequence length="190" mass="21144">MEVPALVCISSLNGSRLATPDTNSTLNPIEPSTSRVEHIRQRLDGQGLSSQATELILSSWRTKTNKSYDSLFGQWSRWCSQRETDPFSGPEGYQYNSIGAYRSAISSVHDKVDGVPVGQHPLVTRLIKGIFNNRPPIPRYSSTWDVQTVLRYLESLGPSTNLSLKLLSLKTVFLMAITRPSRSVDLAHLI</sequence>
<evidence type="ECO:0008006" key="2">
    <source>
        <dbReference type="Google" id="ProtNLM"/>
    </source>
</evidence>
<dbReference type="InParanoid" id="A0A1X7UF04"/>
<dbReference type="PANTHER" id="PTHR35617:SF3">
    <property type="entry name" value="CORE-BINDING (CB) DOMAIN-CONTAINING PROTEIN"/>
    <property type="match status" value="1"/>
</dbReference>
<proteinExistence type="predicted"/>
<dbReference type="AlphaFoldDB" id="A0A1X7UF04"/>
<dbReference type="eggNOG" id="ENOG502S4UE">
    <property type="taxonomic scope" value="Eukaryota"/>
</dbReference>
<dbReference type="PANTHER" id="PTHR35617">
    <property type="entry name" value="PHAGE_INTEGRASE DOMAIN-CONTAINING PROTEIN"/>
    <property type="match status" value="1"/>
</dbReference>
<organism evidence="1">
    <name type="scientific">Amphimedon queenslandica</name>
    <name type="common">Sponge</name>
    <dbReference type="NCBI Taxonomy" id="400682"/>
    <lineage>
        <taxon>Eukaryota</taxon>
        <taxon>Metazoa</taxon>
        <taxon>Porifera</taxon>
        <taxon>Demospongiae</taxon>
        <taxon>Heteroscleromorpha</taxon>
        <taxon>Haplosclerida</taxon>
        <taxon>Niphatidae</taxon>
        <taxon>Amphimedon</taxon>
    </lineage>
</organism>
<dbReference type="SUPFAM" id="SSF47823">
    <property type="entry name" value="lambda integrase-like, N-terminal domain"/>
    <property type="match status" value="1"/>
</dbReference>
<evidence type="ECO:0000313" key="1">
    <source>
        <dbReference type="EnsemblMetazoa" id="Aqu2.1.26362_001"/>
    </source>
</evidence>
<accession>A0A1X7UF04</accession>